<dbReference type="OrthoDB" id="5909339at2759"/>
<dbReference type="CTD" id="174892"/>
<dbReference type="SMR" id="Q9NAK7"/>
<dbReference type="Proteomes" id="UP000001940">
    <property type="component" value="Chromosome II"/>
</dbReference>
<dbReference type="IntAct" id="Q9NAK7">
    <property type="interactions" value="1"/>
</dbReference>
<dbReference type="KEGG" id="cel:CELE_Y38E10A.3"/>
<protein>
    <submittedName>
        <fullName evidence="2">Intraflagellar transport protein 81 homolog</fullName>
    </submittedName>
</protein>
<dbReference type="PhylomeDB" id="Q9NAK7"/>
<dbReference type="HOGENOM" id="CLU_1138896_0_0_1"/>
<keyword evidence="3" id="KW-1185">Reference proteome</keyword>
<sequence>MSEELEYLKVLLYASQVEAQKLRKQKEEKDALLKTFQVKLEVEALGNLPAQRNLSEDISKREIQSLKKQVTVLKEEIGLEGSKLAIANAVQEQLKTDLADEKEKCRFTREVTKLYQMNIQLDQPSRDQVADYLQFEIRTVKEVLRQKEEELEKLMAENKYNYFENCAEKCRIQEETSAARREADLLRDEMKTLVKNMNAKSEELLGQLRDSTEKCEEMEIDCNIQLLELQKRHELLNYYASLG</sequence>
<feature type="coiled-coil region" evidence="1">
    <location>
        <begin position="183"/>
        <end position="221"/>
    </location>
</feature>
<evidence type="ECO:0000313" key="2">
    <source>
        <dbReference type="EMBL" id="CAB54394.1"/>
    </source>
</evidence>
<dbReference type="Bgee" id="WBGene00012581">
    <property type="expression patterns" value="Expressed in embryo and 2 other cell types or tissues"/>
</dbReference>
<evidence type="ECO:0000256" key="1">
    <source>
        <dbReference type="SAM" id="Coils"/>
    </source>
</evidence>
<dbReference type="OMA" id="EIDCNIQ"/>
<dbReference type="STRING" id="6239.Y38E10A.3.1"/>
<proteinExistence type="predicted"/>
<reference evidence="2 3" key="1">
    <citation type="journal article" date="1998" name="Science">
        <title>Genome sequence of the nematode C. elegans: a platform for investigating biology.</title>
        <authorList>
            <consortium name="The C. elegans sequencing consortium"/>
            <person name="Sulson J.E."/>
            <person name="Waterston R."/>
        </authorList>
    </citation>
    <scope>NUCLEOTIDE SEQUENCE [LARGE SCALE GENOMIC DNA]</scope>
    <source>
        <strain evidence="2 3">Bristol N2</strain>
    </source>
</reference>
<dbReference type="EMBL" id="BX284602">
    <property type="protein sequence ID" value="CAB54394.1"/>
    <property type="molecule type" value="Genomic_DNA"/>
</dbReference>
<dbReference type="InParanoid" id="Q9NAK7"/>
<organism evidence="2 3">
    <name type="scientific">Caenorhabditis elegans</name>
    <dbReference type="NCBI Taxonomy" id="6239"/>
    <lineage>
        <taxon>Eukaryota</taxon>
        <taxon>Metazoa</taxon>
        <taxon>Ecdysozoa</taxon>
        <taxon>Nematoda</taxon>
        <taxon>Chromadorea</taxon>
        <taxon>Rhabditida</taxon>
        <taxon>Rhabditina</taxon>
        <taxon>Rhabditomorpha</taxon>
        <taxon>Rhabditoidea</taxon>
        <taxon>Rhabditidae</taxon>
        <taxon>Peloderinae</taxon>
        <taxon>Caenorhabditis</taxon>
    </lineage>
</organism>
<dbReference type="PaxDb" id="6239-Y38E10A.3"/>
<dbReference type="eggNOG" id="ENOG502TJ5X">
    <property type="taxonomic scope" value="Eukaryota"/>
</dbReference>
<dbReference type="WormBase" id="Y38E10A.3">
    <property type="protein sequence ID" value="CE21583"/>
    <property type="gene ID" value="WBGene00012581"/>
</dbReference>
<evidence type="ECO:0000313" key="4">
    <source>
        <dbReference type="WormBase" id="Y38E10A.3"/>
    </source>
</evidence>
<dbReference type="RefSeq" id="NP_496686.1">
    <property type="nucleotide sequence ID" value="NM_064285.3"/>
</dbReference>
<dbReference type="UCSC" id="Y38E10A.3">
    <property type="organism name" value="c. elegans"/>
</dbReference>
<evidence type="ECO:0000313" key="3">
    <source>
        <dbReference type="Proteomes" id="UP000001940"/>
    </source>
</evidence>
<gene>
    <name evidence="2" type="ORF">CELE_Y38E10A.3</name>
    <name evidence="2 4" type="ORF">Y38E10A.3</name>
</gene>
<accession>Q9NAK7</accession>
<keyword evidence="1" id="KW-0175">Coiled coil</keyword>
<dbReference type="AlphaFoldDB" id="Q9NAK7"/>
<dbReference type="FunCoup" id="Q9NAK7">
    <property type="interactions" value="1"/>
</dbReference>
<dbReference type="AGR" id="WB:WBGene00012581"/>
<name>Q9NAK7_CAEEL</name>
<dbReference type="GeneID" id="174892"/>
<dbReference type="PIR" id="T26653">
    <property type="entry name" value="T26653"/>
</dbReference>